<feature type="domain" description="BCNT-C" evidence="4">
    <location>
        <begin position="164"/>
        <end position="247"/>
    </location>
</feature>
<dbReference type="AlphaFoldDB" id="A0AAD4M7G2"/>
<dbReference type="InterPro" id="IPR027124">
    <property type="entry name" value="Swc5/CFDP1/2"/>
</dbReference>
<dbReference type="Proteomes" id="UP001203297">
    <property type="component" value="Unassembled WGS sequence"/>
</dbReference>
<gene>
    <name evidence="5" type="ORF">B0F90DRAFT_1815479</name>
</gene>
<dbReference type="InterPro" id="IPR011421">
    <property type="entry name" value="BCNT-C"/>
</dbReference>
<name>A0AAD4M7G2_9AGAM</name>
<dbReference type="PANTHER" id="PTHR48407">
    <property type="entry name" value="CRANIOFACIAL DEVELOPMENT PROTEIN 1"/>
    <property type="match status" value="1"/>
</dbReference>
<feature type="compositionally biased region" description="Polar residues" evidence="3">
    <location>
        <begin position="142"/>
        <end position="153"/>
    </location>
</feature>
<evidence type="ECO:0000313" key="6">
    <source>
        <dbReference type="Proteomes" id="UP001203297"/>
    </source>
</evidence>
<dbReference type="GO" id="GO:0000812">
    <property type="term" value="C:Swr1 complex"/>
    <property type="evidence" value="ECO:0007669"/>
    <property type="project" value="TreeGrafter"/>
</dbReference>
<feature type="compositionally biased region" description="Basic and acidic residues" evidence="3">
    <location>
        <begin position="30"/>
        <end position="44"/>
    </location>
</feature>
<reference evidence="5" key="1">
    <citation type="journal article" date="2022" name="New Phytol.">
        <title>Evolutionary transition to the ectomycorrhizal habit in the genomes of a hyperdiverse lineage of mushroom-forming fungi.</title>
        <authorList>
            <person name="Looney B."/>
            <person name="Miyauchi S."/>
            <person name="Morin E."/>
            <person name="Drula E."/>
            <person name="Courty P.E."/>
            <person name="Kohler A."/>
            <person name="Kuo A."/>
            <person name="LaButti K."/>
            <person name="Pangilinan J."/>
            <person name="Lipzen A."/>
            <person name="Riley R."/>
            <person name="Andreopoulos W."/>
            <person name="He G."/>
            <person name="Johnson J."/>
            <person name="Nolan M."/>
            <person name="Tritt A."/>
            <person name="Barry K.W."/>
            <person name="Grigoriev I.V."/>
            <person name="Nagy L.G."/>
            <person name="Hibbett D."/>
            <person name="Henrissat B."/>
            <person name="Matheny P.B."/>
            <person name="Labbe J."/>
            <person name="Martin F.M."/>
        </authorList>
    </citation>
    <scope>NUCLEOTIDE SEQUENCE</scope>
    <source>
        <strain evidence="5">BPL690</strain>
    </source>
</reference>
<feature type="compositionally biased region" description="Acidic residues" evidence="3">
    <location>
        <begin position="14"/>
        <end position="29"/>
    </location>
</feature>
<dbReference type="EMBL" id="WTXG01000006">
    <property type="protein sequence ID" value="KAI0305231.1"/>
    <property type="molecule type" value="Genomic_DNA"/>
</dbReference>
<organism evidence="5 6">
    <name type="scientific">Multifurca ochricompacta</name>
    <dbReference type="NCBI Taxonomy" id="376703"/>
    <lineage>
        <taxon>Eukaryota</taxon>
        <taxon>Fungi</taxon>
        <taxon>Dikarya</taxon>
        <taxon>Basidiomycota</taxon>
        <taxon>Agaricomycotina</taxon>
        <taxon>Agaricomycetes</taxon>
        <taxon>Russulales</taxon>
        <taxon>Russulaceae</taxon>
        <taxon>Multifurca</taxon>
    </lineage>
</organism>
<comment type="similarity">
    <text evidence="1">Belongs to the SWC5 family.</text>
</comment>
<sequence>MPTLASTSIHHESDSEEDSDYVPEGEDHDDSTGERDTKRPRVEGTQESPEDSAAAKNERLALWAKFQDSLITPPATLESGSKRMVKIEKRHRFAGEDVVEIVEVFEDSEDAKKWPTWNPPESLDATATSNDSSSMPTPPTTELPSMPSSSVAITQPVAKRLSRRKPKVQLAEPPSADSRKGKKLTTLEKSTLDWKAHINTSGESELVAELEANRRGGGYLEKVEFLQRVGDRKNQALEANKDHKRRRE</sequence>
<dbReference type="Pfam" id="PF07572">
    <property type="entry name" value="BCNT"/>
    <property type="match status" value="1"/>
</dbReference>
<accession>A0AAD4M7G2</accession>
<dbReference type="PANTHER" id="PTHR48407:SF1">
    <property type="entry name" value="CRANIOFACIAL DEVELOPMENT PROTEIN 1"/>
    <property type="match status" value="1"/>
</dbReference>
<evidence type="ECO:0000256" key="2">
    <source>
        <dbReference type="ARBA" id="ARBA00019138"/>
    </source>
</evidence>
<evidence type="ECO:0000256" key="3">
    <source>
        <dbReference type="SAM" id="MobiDB-lite"/>
    </source>
</evidence>
<comment type="caution">
    <text evidence="5">The sequence shown here is derived from an EMBL/GenBank/DDBJ whole genome shotgun (WGS) entry which is preliminary data.</text>
</comment>
<feature type="region of interest" description="Disordered" evidence="3">
    <location>
        <begin position="108"/>
        <end position="184"/>
    </location>
</feature>
<protein>
    <recommendedName>
        <fullName evidence="2">SWR1-complex protein 5</fullName>
    </recommendedName>
</protein>
<feature type="region of interest" description="Disordered" evidence="3">
    <location>
        <begin position="1"/>
        <end position="56"/>
    </location>
</feature>
<proteinExistence type="inferred from homology"/>
<keyword evidence="6" id="KW-1185">Reference proteome</keyword>
<evidence type="ECO:0000313" key="5">
    <source>
        <dbReference type="EMBL" id="KAI0305231.1"/>
    </source>
</evidence>
<evidence type="ECO:0000259" key="4">
    <source>
        <dbReference type="PROSITE" id="PS51279"/>
    </source>
</evidence>
<dbReference type="PROSITE" id="PS51279">
    <property type="entry name" value="BCNT_C"/>
    <property type="match status" value="1"/>
</dbReference>
<feature type="compositionally biased region" description="Polar residues" evidence="3">
    <location>
        <begin position="125"/>
        <end position="135"/>
    </location>
</feature>
<evidence type="ECO:0000256" key="1">
    <source>
        <dbReference type="ARBA" id="ARBA00010465"/>
    </source>
</evidence>